<sequence>MSNDTMRTPRQVLEDHLEKSKTGSVEEDLKLNFAKDVVMLTTFGVYRGHEGMRELAKLLQEQLPEMTFDYENFQVEGEVGFLEWSADSKNAFVKDGADSYVVRDGLIVAQTIHYTVLNKDQE</sequence>
<evidence type="ECO:0000259" key="1">
    <source>
        <dbReference type="Pfam" id="PF12680"/>
    </source>
</evidence>
<dbReference type="RefSeq" id="WP_377502579.1">
    <property type="nucleotide sequence ID" value="NZ_JBHULU010000002.1"/>
</dbReference>
<dbReference type="SUPFAM" id="SSF54427">
    <property type="entry name" value="NTF2-like"/>
    <property type="match status" value="1"/>
</dbReference>
<organism evidence="2 3">
    <name type="scientific">Pontibacter locisalis</name>
    <dbReference type="NCBI Taxonomy" id="1719035"/>
    <lineage>
        <taxon>Bacteria</taxon>
        <taxon>Pseudomonadati</taxon>
        <taxon>Bacteroidota</taxon>
        <taxon>Cytophagia</taxon>
        <taxon>Cytophagales</taxon>
        <taxon>Hymenobacteraceae</taxon>
        <taxon>Pontibacter</taxon>
    </lineage>
</organism>
<comment type="caution">
    <text evidence="2">The sequence shown here is derived from an EMBL/GenBank/DDBJ whole genome shotgun (WGS) entry which is preliminary data.</text>
</comment>
<protein>
    <submittedName>
        <fullName evidence="2">Nuclear transport factor 2 family protein</fullName>
    </submittedName>
</protein>
<accession>A0ABW5IFW2</accession>
<reference evidence="3" key="1">
    <citation type="journal article" date="2019" name="Int. J. Syst. Evol. Microbiol.">
        <title>The Global Catalogue of Microorganisms (GCM) 10K type strain sequencing project: providing services to taxonomists for standard genome sequencing and annotation.</title>
        <authorList>
            <consortium name="The Broad Institute Genomics Platform"/>
            <consortium name="The Broad Institute Genome Sequencing Center for Infectious Disease"/>
            <person name="Wu L."/>
            <person name="Ma J."/>
        </authorList>
    </citation>
    <scope>NUCLEOTIDE SEQUENCE [LARGE SCALE GENOMIC DNA]</scope>
    <source>
        <strain evidence="3">KCTC 42498</strain>
    </source>
</reference>
<dbReference type="Proteomes" id="UP001597544">
    <property type="component" value="Unassembled WGS sequence"/>
</dbReference>
<evidence type="ECO:0000313" key="3">
    <source>
        <dbReference type="Proteomes" id="UP001597544"/>
    </source>
</evidence>
<gene>
    <name evidence="2" type="ORF">ACFSRY_01200</name>
</gene>
<evidence type="ECO:0000313" key="2">
    <source>
        <dbReference type="EMBL" id="MFD2512467.1"/>
    </source>
</evidence>
<name>A0ABW5IFW2_9BACT</name>
<feature type="domain" description="SnoaL-like" evidence="1">
    <location>
        <begin position="32"/>
        <end position="109"/>
    </location>
</feature>
<dbReference type="InterPro" id="IPR037401">
    <property type="entry name" value="SnoaL-like"/>
</dbReference>
<keyword evidence="3" id="KW-1185">Reference proteome</keyword>
<dbReference type="Pfam" id="PF12680">
    <property type="entry name" value="SnoaL_2"/>
    <property type="match status" value="1"/>
</dbReference>
<dbReference type="InterPro" id="IPR032710">
    <property type="entry name" value="NTF2-like_dom_sf"/>
</dbReference>
<proteinExistence type="predicted"/>
<dbReference type="EMBL" id="JBHULU010000002">
    <property type="protein sequence ID" value="MFD2512467.1"/>
    <property type="molecule type" value="Genomic_DNA"/>
</dbReference>
<dbReference type="Gene3D" id="3.10.450.50">
    <property type="match status" value="1"/>
</dbReference>